<dbReference type="AlphaFoldDB" id="A0A1X1TD51"/>
<dbReference type="GO" id="GO:0005524">
    <property type="term" value="F:ATP binding"/>
    <property type="evidence" value="ECO:0007669"/>
    <property type="project" value="UniProtKB-UniRule"/>
</dbReference>
<dbReference type="Pfam" id="PF08264">
    <property type="entry name" value="Anticodon_1"/>
    <property type="match status" value="1"/>
</dbReference>
<dbReference type="FunFam" id="3.90.740.10:FF:000005">
    <property type="entry name" value="Valine--tRNA ligase, mitochondrial"/>
    <property type="match status" value="1"/>
</dbReference>
<feature type="coiled-coil region" evidence="10">
    <location>
        <begin position="826"/>
        <end position="888"/>
    </location>
</feature>
<dbReference type="GO" id="GO:0002161">
    <property type="term" value="F:aminoacyl-tRNA deacylase activity"/>
    <property type="evidence" value="ECO:0007669"/>
    <property type="project" value="InterPro"/>
</dbReference>
<evidence type="ECO:0000256" key="9">
    <source>
        <dbReference type="ARBA" id="ARBA00060830"/>
    </source>
</evidence>
<feature type="domain" description="Valyl-tRNA synthetase tRNA-binding arm" evidence="13">
    <location>
        <begin position="828"/>
        <end position="892"/>
    </location>
</feature>
<dbReference type="EC" id="6.1.1.9" evidence="10"/>
<dbReference type="HAMAP" id="MF_02004">
    <property type="entry name" value="Val_tRNA_synth_type1"/>
    <property type="match status" value="1"/>
</dbReference>
<evidence type="ECO:0000256" key="8">
    <source>
        <dbReference type="ARBA" id="ARBA00047552"/>
    </source>
</evidence>
<feature type="domain" description="Aminoacyl-tRNA synthetase class Ia" evidence="11">
    <location>
        <begin position="25"/>
        <end position="436"/>
    </location>
</feature>
<evidence type="ECO:0000256" key="10">
    <source>
        <dbReference type="HAMAP-Rule" id="MF_02004"/>
    </source>
</evidence>
<keyword evidence="16" id="KW-1185">Reference proteome</keyword>
<dbReference type="InterPro" id="IPR014729">
    <property type="entry name" value="Rossmann-like_a/b/a_fold"/>
</dbReference>
<keyword evidence="7 10" id="KW-0030">Aminoacyl-tRNA synthetase</keyword>
<feature type="domain" description="Aminoacyl-tRNA synthetase class Ia" evidence="11">
    <location>
        <begin position="446"/>
        <end position="578"/>
    </location>
</feature>
<organism evidence="15 16">
    <name type="scientific">Mycolicibacterium doricum</name>
    <dbReference type="NCBI Taxonomy" id="126673"/>
    <lineage>
        <taxon>Bacteria</taxon>
        <taxon>Bacillati</taxon>
        <taxon>Actinomycetota</taxon>
        <taxon>Actinomycetes</taxon>
        <taxon>Mycobacteriales</taxon>
        <taxon>Mycobacteriaceae</taxon>
        <taxon>Mycolicibacterium</taxon>
    </lineage>
</organism>
<dbReference type="InterPro" id="IPR037118">
    <property type="entry name" value="Val-tRNA_synth_C_sf"/>
</dbReference>
<dbReference type="PANTHER" id="PTHR11946">
    <property type="entry name" value="VALYL-TRNA SYNTHETASES"/>
    <property type="match status" value="1"/>
</dbReference>
<gene>
    <name evidence="10 14" type="primary">valS</name>
    <name evidence="15" type="ORF">AWC01_08080</name>
    <name evidence="14" type="ORF">MDOR_26180</name>
</gene>
<evidence type="ECO:0000256" key="2">
    <source>
        <dbReference type="ARBA" id="ARBA00022598"/>
    </source>
</evidence>
<feature type="domain" description="Methionyl/Valyl/Leucyl/Isoleucyl-tRNA synthetase anticodon-binding" evidence="12">
    <location>
        <begin position="621"/>
        <end position="770"/>
    </location>
</feature>
<feature type="short sequence motif" description="'HIGH' region" evidence="10">
    <location>
        <begin position="53"/>
        <end position="63"/>
    </location>
</feature>
<evidence type="ECO:0000313" key="14">
    <source>
        <dbReference type="EMBL" id="BBZ08449.1"/>
    </source>
</evidence>
<dbReference type="FunFam" id="1.10.730.10:FF:000027">
    <property type="entry name" value="Valine--tRNA ligase"/>
    <property type="match status" value="1"/>
</dbReference>
<reference evidence="14 17" key="2">
    <citation type="journal article" date="2019" name="Emerg. Microbes Infect.">
        <title>Comprehensive subspecies identification of 175 nontuberculous mycobacteria species based on 7547 genomic profiles.</title>
        <authorList>
            <person name="Matsumoto Y."/>
            <person name="Kinjo T."/>
            <person name="Motooka D."/>
            <person name="Nabeya D."/>
            <person name="Jung N."/>
            <person name="Uechi K."/>
            <person name="Horii T."/>
            <person name="Iida T."/>
            <person name="Fujita J."/>
            <person name="Nakamura S."/>
        </authorList>
    </citation>
    <scope>NUCLEOTIDE SEQUENCE [LARGE SCALE GENOMIC DNA]</scope>
    <source>
        <strain evidence="14 17">JCM 12405</strain>
    </source>
</reference>
<evidence type="ECO:0000256" key="1">
    <source>
        <dbReference type="ARBA" id="ARBA00022490"/>
    </source>
</evidence>
<dbReference type="InterPro" id="IPR013155">
    <property type="entry name" value="M/V/L/I-tRNA-synth_anticd-bd"/>
</dbReference>
<dbReference type="EMBL" id="LQOS01000022">
    <property type="protein sequence ID" value="ORV42447.1"/>
    <property type="molecule type" value="Genomic_DNA"/>
</dbReference>
<dbReference type="InterPro" id="IPR033705">
    <property type="entry name" value="Anticodon_Ia_Val"/>
</dbReference>
<dbReference type="InterPro" id="IPR009080">
    <property type="entry name" value="tRNAsynth_Ia_anticodon-bd"/>
</dbReference>
<dbReference type="PRINTS" id="PR00986">
    <property type="entry name" value="TRNASYNTHVAL"/>
</dbReference>
<dbReference type="InterPro" id="IPR010978">
    <property type="entry name" value="tRNA-bd_arm"/>
</dbReference>
<dbReference type="KEGG" id="mdr:MDOR_26180"/>
<dbReference type="EMBL" id="AP022605">
    <property type="protein sequence ID" value="BBZ08449.1"/>
    <property type="molecule type" value="Genomic_DNA"/>
</dbReference>
<evidence type="ECO:0000256" key="6">
    <source>
        <dbReference type="ARBA" id="ARBA00023054"/>
    </source>
</evidence>
<dbReference type="GO" id="GO:0004832">
    <property type="term" value="F:valine-tRNA ligase activity"/>
    <property type="evidence" value="ECO:0007669"/>
    <property type="project" value="UniProtKB-UniRule"/>
</dbReference>
<comment type="subunit">
    <text evidence="10">Monomer.</text>
</comment>
<accession>A0A1X1TD51</accession>
<dbReference type="FunFam" id="3.40.50.620:FF:000129">
    <property type="entry name" value="Valine--tRNA ligase"/>
    <property type="match status" value="1"/>
</dbReference>
<sequence length="895" mass="99155">MTATPDAHAEALPTSWEPGAVEADIYQGWVDAGYFTADPASDKPAYSIVLPPPNVTGSLHMGHALDHTLMDALTRRKRMQGFEVLWLPGMDHAGIATQTLVEKQLSVDGKTKEDFGRELFIDKVWEWKRESGGTIGAQMRRLGDGVDWSRDRFTMDDGLSRAVRTIFKKLYDAGLIYQAERLVNWSPVLQTAISDLEVKYEDVEGELVSFRYGSLSDDEPHITVATTRVETMLGDTAIAVHPDDDRYRHLVGTSLPHPFLDRRIGIVADTHVDPEFGTGAVKVTPAHDPNDFEIGLRHSLPMPSIMDTRGRIAGTGTQFDGMDRFEARVKVREALAEQGRIVAEKRPYLHSVGHSERSGEPIEPRLSLQWWVKVEALAKAAGDAVRNGDTEIHPPSLEPRWFAWVDNMHDWCISRQLWWGHRIPIWHGPDGETVCVGPDETPPAGWEQDPDVLDTWFSSALWPFSTMGWPDRTPELEKFYPTTVLVTGYDILFFWVARMMMFGTFVADDPAITLDGQRTANVPFEHVFLHGLIRDEHGRKMSKSRGNGIDPLDWVEAFGADALRFTLARGASPGGDLAIGEDHARASRNFATKLFNATRFALMNGAAPAPLPDIAELTDADRWILGRLEEVRAEVDTAFDAYEFSRACESLYHFAWDEFCDWYVELAKVQLGECLPHTTAVLAAVLDTLLKLLHPVMPFVTEVLWKTLSARAAASGATRKAESLVVADWPEASGIALDETAAQHISDIQKLVTEVRRFRSDQGLADRQRVPARLSDIGAAGLDHHVPAVRALAWLTEAGDGFTPSASVEVRLSAGTVVVEVDTSGTVDVAAERRRLEKDLAAAEKELKGTAAKLGNDAFLAKAPAEVVDKIRAREQVAREEVDRINARLAGLPSR</sequence>
<dbReference type="Proteomes" id="UP000467201">
    <property type="component" value="Chromosome"/>
</dbReference>
<dbReference type="GO" id="GO:0006438">
    <property type="term" value="P:valyl-tRNA aminoacylation"/>
    <property type="evidence" value="ECO:0007669"/>
    <property type="project" value="UniProtKB-UniRule"/>
</dbReference>
<dbReference type="Pfam" id="PF10458">
    <property type="entry name" value="Val_tRNA-synt_C"/>
    <property type="match status" value="1"/>
</dbReference>
<dbReference type="FunFam" id="3.40.50.620:FF:000098">
    <property type="entry name" value="Valine--tRNA ligase"/>
    <property type="match status" value="1"/>
</dbReference>
<dbReference type="Pfam" id="PF00133">
    <property type="entry name" value="tRNA-synt_1"/>
    <property type="match status" value="2"/>
</dbReference>
<keyword evidence="5 10" id="KW-0648">Protein biosynthesis</keyword>
<dbReference type="RefSeq" id="WP_085189794.1">
    <property type="nucleotide sequence ID" value="NZ_AP022605.1"/>
</dbReference>
<evidence type="ECO:0000259" key="11">
    <source>
        <dbReference type="Pfam" id="PF00133"/>
    </source>
</evidence>
<comment type="domain">
    <text evidence="10">ValRS has two distinct active sites: one for aminoacylation and one for editing. The misactivated threonine is translocated from the active site to the editing site.</text>
</comment>
<protein>
    <recommendedName>
        <fullName evidence="10">Valine--tRNA ligase</fullName>
        <ecNumber evidence="10">6.1.1.9</ecNumber>
    </recommendedName>
    <alternativeName>
        <fullName evidence="10">Valyl-tRNA synthetase</fullName>
        <shortName evidence="10">ValRS</shortName>
    </alternativeName>
</protein>
<dbReference type="SUPFAM" id="SSF46589">
    <property type="entry name" value="tRNA-binding arm"/>
    <property type="match status" value="1"/>
</dbReference>
<dbReference type="SUPFAM" id="SSF50677">
    <property type="entry name" value="ValRS/IleRS/LeuRS editing domain"/>
    <property type="match status" value="1"/>
</dbReference>
<dbReference type="Gene3D" id="1.10.287.380">
    <property type="entry name" value="Valyl-tRNA synthetase, C-terminal domain"/>
    <property type="match status" value="1"/>
</dbReference>
<dbReference type="CDD" id="cd00817">
    <property type="entry name" value="ValRS_core"/>
    <property type="match status" value="1"/>
</dbReference>
<keyword evidence="4 10" id="KW-0067">ATP-binding</keyword>
<reference evidence="14" key="3">
    <citation type="submission" date="2020-02" db="EMBL/GenBank/DDBJ databases">
        <authorList>
            <person name="Matsumoto Y."/>
            <person name="Motooka D."/>
            <person name="Nakamura S."/>
        </authorList>
    </citation>
    <scope>NUCLEOTIDE SEQUENCE</scope>
    <source>
        <strain evidence="14">JCM 12405</strain>
    </source>
</reference>
<feature type="binding site" evidence="10">
    <location>
        <position position="543"/>
    </location>
    <ligand>
        <name>ATP</name>
        <dbReference type="ChEBI" id="CHEBI:30616"/>
    </ligand>
</feature>
<keyword evidence="1 10" id="KW-0963">Cytoplasm</keyword>
<dbReference type="STRING" id="126673.AWC01_08080"/>
<dbReference type="PROSITE" id="PS00178">
    <property type="entry name" value="AA_TRNA_LIGASE_I"/>
    <property type="match status" value="1"/>
</dbReference>
<name>A0A1X1TD51_9MYCO</name>
<evidence type="ECO:0000313" key="15">
    <source>
        <dbReference type="EMBL" id="ORV42447.1"/>
    </source>
</evidence>
<evidence type="ECO:0000256" key="7">
    <source>
        <dbReference type="ARBA" id="ARBA00023146"/>
    </source>
</evidence>
<dbReference type="NCBIfam" id="NF004349">
    <property type="entry name" value="PRK05729.1"/>
    <property type="match status" value="1"/>
</dbReference>
<evidence type="ECO:0000256" key="5">
    <source>
        <dbReference type="ARBA" id="ARBA00022917"/>
    </source>
</evidence>
<dbReference type="CDD" id="cd07962">
    <property type="entry name" value="Anticodon_Ia_Val"/>
    <property type="match status" value="1"/>
</dbReference>
<dbReference type="GO" id="GO:0005829">
    <property type="term" value="C:cytosol"/>
    <property type="evidence" value="ECO:0007669"/>
    <property type="project" value="TreeGrafter"/>
</dbReference>
<dbReference type="Proteomes" id="UP000193564">
    <property type="component" value="Unassembled WGS sequence"/>
</dbReference>
<comment type="domain">
    <text evidence="10">The C-terminal coiled-coil domain is crucial for aminoacylation activity.</text>
</comment>
<dbReference type="PANTHER" id="PTHR11946:SF93">
    <property type="entry name" value="VALINE--TRNA LIGASE, CHLOROPLASTIC_MITOCHONDRIAL 2"/>
    <property type="match status" value="1"/>
</dbReference>
<dbReference type="SUPFAM" id="SSF47323">
    <property type="entry name" value="Anticodon-binding domain of a subclass of class I aminoacyl-tRNA synthetases"/>
    <property type="match status" value="1"/>
</dbReference>
<dbReference type="FunFam" id="1.10.287.380:FF:000001">
    <property type="entry name" value="Valine--tRNA ligase"/>
    <property type="match status" value="1"/>
</dbReference>
<dbReference type="InterPro" id="IPR002303">
    <property type="entry name" value="Valyl-tRNA_ligase"/>
</dbReference>
<feature type="short sequence motif" description="'KMSKS' region" evidence="10">
    <location>
        <begin position="540"/>
        <end position="544"/>
    </location>
</feature>
<keyword evidence="3 10" id="KW-0547">Nucleotide-binding</keyword>
<keyword evidence="6 10" id="KW-0175">Coiled coil</keyword>
<dbReference type="InterPro" id="IPR002300">
    <property type="entry name" value="aa-tRNA-synth_Ia"/>
</dbReference>
<comment type="subcellular location">
    <subcellularLocation>
        <location evidence="10">Cytoplasm</location>
    </subcellularLocation>
</comment>
<evidence type="ECO:0000256" key="3">
    <source>
        <dbReference type="ARBA" id="ARBA00022741"/>
    </source>
</evidence>
<comment type="similarity">
    <text evidence="9 10">Belongs to the class-I aminoacyl-tRNA synthetase family. ValS type 1 subfamily.</text>
</comment>
<dbReference type="Gene3D" id="1.10.730.10">
    <property type="entry name" value="Isoleucyl-tRNA Synthetase, Domain 1"/>
    <property type="match status" value="1"/>
</dbReference>
<evidence type="ECO:0000259" key="13">
    <source>
        <dbReference type="Pfam" id="PF10458"/>
    </source>
</evidence>
<proteinExistence type="inferred from homology"/>
<reference evidence="15 16" key="1">
    <citation type="submission" date="2016-01" db="EMBL/GenBank/DDBJ databases">
        <title>The new phylogeny of the genus Mycobacterium.</title>
        <authorList>
            <person name="Tarcisio F."/>
            <person name="Conor M."/>
            <person name="Antonella G."/>
            <person name="Elisabetta G."/>
            <person name="Giulia F.S."/>
            <person name="Sara T."/>
            <person name="Anna F."/>
            <person name="Clotilde B."/>
            <person name="Roberto B."/>
            <person name="Veronica D.S."/>
            <person name="Fabio R."/>
            <person name="Monica P."/>
            <person name="Olivier J."/>
            <person name="Enrico T."/>
            <person name="Nicola S."/>
        </authorList>
    </citation>
    <scope>NUCLEOTIDE SEQUENCE [LARGE SCALE GENOMIC DNA]</scope>
    <source>
        <strain evidence="15 16">DSM 44339</strain>
    </source>
</reference>
<comment type="function">
    <text evidence="10">Catalyzes the attachment of valine to tRNA(Val). As ValRS can inadvertently accommodate and process structurally similar amino acids such as threonine, to avoid such errors, it has a 'posttransfer' editing activity that hydrolyzes mischarged Thr-tRNA(Val) in a tRNA-dependent manner.</text>
</comment>
<dbReference type="InterPro" id="IPR001412">
    <property type="entry name" value="aa-tRNA-synth_I_CS"/>
</dbReference>
<dbReference type="InterPro" id="IPR009008">
    <property type="entry name" value="Val/Leu/Ile-tRNA-synth_edit"/>
</dbReference>
<dbReference type="InterPro" id="IPR019499">
    <property type="entry name" value="Val-tRNA_synth_tRNA-bd"/>
</dbReference>
<evidence type="ECO:0000256" key="4">
    <source>
        <dbReference type="ARBA" id="ARBA00022840"/>
    </source>
</evidence>
<dbReference type="NCBIfam" id="TIGR00422">
    <property type="entry name" value="valS"/>
    <property type="match status" value="1"/>
</dbReference>
<dbReference type="SUPFAM" id="SSF52374">
    <property type="entry name" value="Nucleotidylyl transferase"/>
    <property type="match status" value="1"/>
</dbReference>
<evidence type="ECO:0000259" key="12">
    <source>
        <dbReference type="Pfam" id="PF08264"/>
    </source>
</evidence>
<dbReference type="Gene3D" id="3.40.50.620">
    <property type="entry name" value="HUPs"/>
    <property type="match status" value="2"/>
</dbReference>
<evidence type="ECO:0000313" key="17">
    <source>
        <dbReference type="Proteomes" id="UP000467201"/>
    </source>
</evidence>
<keyword evidence="2 10" id="KW-0436">Ligase</keyword>
<evidence type="ECO:0000313" key="16">
    <source>
        <dbReference type="Proteomes" id="UP000193564"/>
    </source>
</evidence>
<dbReference type="OrthoDB" id="9810365at2"/>
<comment type="catalytic activity">
    <reaction evidence="8 10">
        <text>tRNA(Val) + L-valine + ATP = L-valyl-tRNA(Val) + AMP + diphosphate</text>
        <dbReference type="Rhea" id="RHEA:10704"/>
        <dbReference type="Rhea" id="RHEA-COMP:9672"/>
        <dbReference type="Rhea" id="RHEA-COMP:9708"/>
        <dbReference type="ChEBI" id="CHEBI:30616"/>
        <dbReference type="ChEBI" id="CHEBI:33019"/>
        <dbReference type="ChEBI" id="CHEBI:57762"/>
        <dbReference type="ChEBI" id="CHEBI:78442"/>
        <dbReference type="ChEBI" id="CHEBI:78537"/>
        <dbReference type="ChEBI" id="CHEBI:456215"/>
        <dbReference type="EC" id="6.1.1.9"/>
    </reaction>
</comment>